<keyword evidence="3" id="KW-1185">Reference proteome</keyword>
<protein>
    <submittedName>
        <fullName evidence="2">Uncharacterized protein</fullName>
    </submittedName>
</protein>
<feature type="compositionally biased region" description="Polar residues" evidence="1">
    <location>
        <begin position="49"/>
        <end position="66"/>
    </location>
</feature>
<reference evidence="2" key="1">
    <citation type="submission" date="2020-11" db="EMBL/GenBank/DDBJ databases">
        <authorList>
            <consortium name="DOE Joint Genome Institute"/>
            <person name="Ahrendt S."/>
            <person name="Riley R."/>
            <person name="Andreopoulos W."/>
            <person name="Labutti K."/>
            <person name="Pangilinan J."/>
            <person name="Ruiz-Duenas F.J."/>
            <person name="Barrasa J.M."/>
            <person name="Sanchez-Garcia M."/>
            <person name="Camarero S."/>
            <person name="Miyauchi S."/>
            <person name="Serrano A."/>
            <person name="Linde D."/>
            <person name="Babiker R."/>
            <person name="Drula E."/>
            <person name="Ayuso-Fernandez I."/>
            <person name="Pacheco R."/>
            <person name="Padilla G."/>
            <person name="Ferreira P."/>
            <person name="Barriuso J."/>
            <person name="Kellner H."/>
            <person name="Castanera R."/>
            <person name="Alfaro M."/>
            <person name="Ramirez L."/>
            <person name="Pisabarro A.G."/>
            <person name="Kuo A."/>
            <person name="Tritt A."/>
            <person name="Lipzen A."/>
            <person name="He G."/>
            <person name="Yan M."/>
            <person name="Ng V."/>
            <person name="Cullen D."/>
            <person name="Martin F."/>
            <person name="Rosso M.-N."/>
            <person name="Henrissat B."/>
            <person name="Hibbett D."/>
            <person name="Martinez A.T."/>
            <person name="Grigoriev I.V."/>
        </authorList>
    </citation>
    <scope>NUCLEOTIDE SEQUENCE</scope>
    <source>
        <strain evidence="2">CIRM-BRFM 674</strain>
    </source>
</reference>
<feature type="region of interest" description="Disordered" evidence="1">
    <location>
        <begin position="93"/>
        <end position="238"/>
    </location>
</feature>
<dbReference type="Proteomes" id="UP000807469">
    <property type="component" value="Unassembled WGS sequence"/>
</dbReference>
<evidence type="ECO:0000313" key="2">
    <source>
        <dbReference type="EMBL" id="KAF9471107.1"/>
    </source>
</evidence>
<evidence type="ECO:0000256" key="1">
    <source>
        <dbReference type="SAM" id="MobiDB-lite"/>
    </source>
</evidence>
<gene>
    <name evidence="2" type="ORF">BDN70DRAFT_939191</name>
</gene>
<feature type="region of interest" description="Disordered" evidence="1">
    <location>
        <begin position="1"/>
        <end position="73"/>
    </location>
</feature>
<dbReference type="EMBL" id="MU155759">
    <property type="protein sequence ID" value="KAF9471107.1"/>
    <property type="molecule type" value="Genomic_DNA"/>
</dbReference>
<comment type="caution">
    <text evidence="2">The sequence shown here is derived from an EMBL/GenBank/DDBJ whole genome shotgun (WGS) entry which is preliminary data.</text>
</comment>
<name>A0A9P5YJR8_9AGAR</name>
<organism evidence="2 3">
    <name type="scientific">Pholiota conissans</name>
    <dbReference type="NCBI Taxonomy" id="109636"/>
    <lineage>
        <taxon>Eukaryota</taxon>
        <taxon>Fungi</taxon>
        <taxon>Dikarya</taxon>
        <taxon>Basidiomycota</taxon>
        <taxon>Agaricomycotina</taxon>
        <taxon>Agaricomycetes</taxon>
        <taxon>Agaricomycetidae</taxon>
        <taxon>Agaricales</taxon>
        <taxon>Agaricineae</taxon>
        <taxon>Strophariaceae</taxon>
        <taxon>Pholiota</taxon>
    </lineage>
</organism>
<proteinExistence type="predicted"/>
<sequence>MTRDGGDDVIVIPSQADTVPSPRRQRLGSRTDEETRERETYQVRLEHTPCQNPTELRPSLSHSNSAARRLRTPPMLSPLCHVVAMSRRRGTVQGLVDPPIPSSSPLQQTRGHPTASSTSRSPLFPPSSPPTPSPLPPFLKTAALSGGGPAKRLDFMHNINGHGCSGDEGDGPTVQTVPDISVQPPSQEAPDASALAAPPPRRSPRGRSKSPAAPSMVSGAKRKGSDAGSSATKRVKKS</sequence>
<dbReference type="AlphaFoldDB" id="A0A9P5YJR8"/>
<accession>A0A9P5YJR8</accession>
<feature type="compositionally biased region" description="Pro residues" evidence="1">
    <location>
        <begin position="123"/>
        <end position="137"/>
    </location>
</feature>
<feature type="compositionally biased region" description="Polar residues" evidence="1">
    <location>
        <begin position="103"/>
        <end position="115"/>
    </location>
</feature>
<feature type="compositionally biased region" description="Polar residues" evidence="1">
    <location>
        <begin position="173"/>
        <end position="186"/>
    </location>
</feature>
<evidence type="ECO:0000313" key="3">
    <source>
        <dbReference type="Proteomes" id="UP000807469"/>
    </source>
</evidence>
<feature type="compositionally biased region" description="Basic and acidic residues" evidence="1">
    <location>
        <begin position="29"/>
        <end position="47"/>
    </location>
</feature>